<evidence type="ECO:0000313" key="2">
    <source>
        <dbReference type="Proteomes" id="UP001206548"/>
    </source>
</evidence>
<gene>
    <name evidence="1" type="ORF">NXS10_00945</name>
</gene>
<comment type="caution">
    <text evidence="1">The sequence shown here is derived from an EMBL/GenBank/DDBJ whole genome shotgun (WGS) entry which is preliminary data.</text>
</comment>
<keyword evidence="2" id="KW-1185">Reference proteome</keyword>
<reference evidence="1 2" key="1">
    <citation type="journal article" date="2023" name="Int. J. Syst. Evol. Microbiol.">
        <title>Streptococcus sciuri sp. nov., Staphylococcus marylandisciuri sp. nov. and Staphylococcus americanisciuri sp. nov., isolated from faeces of eastern grey squirrel (Sciurus carolinensis).</title>
        <authorList>
            <person name="Volokhov D.V."/>
            <person name="Zagorodnyaya T.A."/>
            <person name="Furtak V.A."/>
            <person name="Nattanmai G."/>
            <person name="Randall L."/>
            <person name="Jose S."/>
            <person name="Gao Y."/>
            <person name="Eisenberg T."/>
            <person name="Delmonte P."/>
            <person name="Blom J."/>
            <person name="Mitchell K.K."/>
        </authorList>
    </citation>
    <scope>NUCLEOTIDE SEQUENCE [LARGE SCALE GENOMIC DNA]</scope>
    <source>
        <strain evidence="1 2">SQ9-PEA</strain>
    </source>
</reference>
<proteinExistence type="predicted"/>
<protein>
    <submittedName>
        <fullName evidence="1">Uncharacterized protein</fullName>
    </submittedName>
</protein>
<organism evidence="1 2">
    <name type="scientific">Streptococcus sciuri</name>
    <dbReference type="NCBI Taxonomy" id="2973939"/>
    <lineage>
        <taxon>Bacteria</taxon>
        <taxon>Bacillati</taxon>
        <taxon>Bacillota</taxon>
        <taxon>Bacilli</taxon>
        <taxon>Lactobacillales</taxon>
        <taxon>Streptococcaceae</taxon>
        <taxon>Streptococcus</taxon>
    </lineage>
</organism>
<dbReference type="EMBL" id="JANUXX010000001">
    <property type="protein sequence ID" value="MCS4487547.1"/>
    <property type="molecule type" value="Genomic_DNA"/>
</dbReference>
<accession>A0ABT2F544</accession>
<name>A0ABT2F544_9STRE</name>
<dbReference type="RefSeq" id="WP_259136674.1">
    <property type="nucleotide sequence ID" value="NZ_JANUXX010000001.1"/>
</dbReference>
<evidence type="ECO:0000313" key="1">
    <source>
        <dbReference type="EMBL" id="MCS4487547.1"/>
    </source>
</evidence>
<sequence length="51" mass="5776">MFKIEESGFYDNGSSFFINGGLQDQSLVDILPLIQHETVHHRIFHTSSLGL</sequence>
<dbReference type="Proteomes" id="UP001206548">
    <property type="component" value="Unassembled WGS sequence"/>
</dbReference>